<sequence length="229" mass="25839">MNSETKGSIATPLSKYKLVFLGDQGVGKTSIINRFMFDTFDGKDHPTVGIDFISKTLYYEDRTIRLQLWDTAGQERFRSLIPSYIRDSAVAVVCYDITNKVSFDNVAKWIEDVRAERGHDVIICLVGSKNDLVDKRVVQTTDGQVKAKELDVKFFEVSALTGQNVQQLFRSIANMLPGAEVSQLAQLQGGMNKNVNNNQEETKQNFQLDQNQTEEQNKEKKEKKQGGCC</sequence>
<gene>
    <name evidence="4" type="primary">RAB6A</name>
</gene>
<evidence type="ECO:0000256" key="3">
    <source>
        <dbReference type="SAM" id="MobiDB-lite"/>
    </source>
</evidence>
<dbReference type="EMBL" id="AB365915">
    <property type="protein sequence ID" value="BAJ21295.1"/>
    <property type="molecule type" value="mRNA"/>
</dbReference>
<dbReference type="PRINTS" id="PR00449">
    <property type="entry name" value="RASTRNSFRMNG"/>
</dbReference>
<keyword evidence="2" id="KW-0342">GTP-binding</keyword>
<dbReference type="InterPro" id="IPR050227">
    <property type="entry name" value="Rab"/>
</dbReference>
<feature type="region of interest" description="Disordered" evidence="3">
    <location>
        <begin position="203"/>
        <end position="229"/>
    </location>
</feature>
<evidence type="ECO:0000313" key="4">
    <source>
        <dbReference type="EMBL" id="BAJ21295.1"/>
    </source>
</evidence>
<dbReference type="GO" id="GO:0003924">
    <property type="term" value="F:GTPase activity"/>
    <property type="evidence" value="ECO:0007669"/>
    <property type="project" value="InterPro"/>
</dbReference>
<dbReference type="GO" id="GO:0005525">
    <property type="term" value="F:GTP binding"/>
    <property type="evidence" value="ECO:0007669"/>
    <property type="project" value="UniProtKB-KW"/>
</dbReference>
<dbReference type="AlphaFoldDB" id="E1CB05"/>
<dbReference type="SMART" id="SM00173">
    <property type="entry name" value="RAS"/>
    <property type="match status" value="1"/>
</dbReference>
<dbReference type="Gene3D" id="3.40.50.300">
    <property type="entry name" value="P-loop containing nucleotide triphosphate hydrolases"/>
    <property type="match status" value="1"/>
</dbReference>
<feature type="compositionally biased region" description="Basic and acidic residues" evidence="3">
    <location>
        <begin position="215"/>
        <end position="229"/>
    </location>
</feature>
<evidence type="ECO:0000256" key="2">
    <source>
        <dbReference type="ARBA" id="ARBA00023134"/>
    </source>
</evidence>
<dbReference type="SMART" id="SM00174">
    <property type="entry name" value="RHO"/>
    <property type="match status" value="1"/>
</dbReference>
<keyword evidence="1" id="KW-0547">Nucleotide-binding</keyword>
<dbReference type="PROSITE" id="PS51419">
    <property type="entry name" value="RAB"/>
    <property type="match status" value="1"/>
</dbReference>
<dbReference type="Pfam" id="PF00071">
    <property type="entry name" value="Ras"/>
    <property type="match status" value="1"/>
</dbReference>
<dbReference type="PANTHER" id="PTHR47977">
    <property type="entry name" value="RAS-RELATED PROTEIN RAB"/>
    <property type="match status" value="1"/>
</dbReference>
<evidence type="ECO:0000256" key="1">
    <source>
        <dbReference type="ARBA" id="ARBA00022741"/>
    </source>
</evidence>
<name>E1CB05_TETTH</name>
<dbReference type="PROSITE" id="PS51421">
    <property type="entry name" value="RAS"/>
    <property type="match status" value="1"/>
</dbReference>
<dbReference type="CDD" id="cd01861">
    <property type="entry name" value="Rab6"/>
    <property type="match status" value="1"/>
</dbReference>
<proteinExistence type="evidence at transcript level"/>
<dbReference type="InterPro" id="IPR001806">
    <property type="entry name" value="Small_GTPase"/>
</dbReference>
<protein>
    <submittedName>
        <fullName evidence="4">Rab-family small GTPase Rab6A</fullName>
    </submittedName>
</protein>
<dbReference type="SUPFAM" id="SSF52540">
    <property type="entry name" value="P-loop containing nucleoside triphosphate hydrolases"/>
    <property type="match status" value="1"/>
</dbReference>
<accession>E1CB05</accession>
<dbReference type="InterPro" id="IPR027417">
    <property type="entry name" value="P-loop_NTPase"/>
</dbReference>
<dbReference type="NCBIfam" id="TIGR00231">
    <property type="entry name" value="small_GTP"/>
    <property type="match status" value="1"/>
</dbReference>
<dbReference type="FunFam" id="3.40.50.300:FF:000823">
    <property type="entry name" value="Small GTPase RAB, putative"/>
    <property type="match status" value="1"/>
</dbReference>
<dbReference type="SMART" id="SM00176">
    <property type="entry name" value="RAN"/>
    <property type="match status" value="1"/>
</dbReference>
<organism evidence="4">
    <name type="scientific">Tetrahymena thermophila</name>
    <dbReference type="NCBI Taxonomy" id="5911"/>
    <lineage>
        <taxon>Eukaryota</taxon>
        <taxon>Sar</taxon>
        <taxon>Alveolata</taxon>
        <taxon>Ciliophora</taxon>
        <taxon>Intramacronucleata</taxon>
        <taxon>Oligohymenophorea</taxon>
        <taxon>Hymenostomatida</taxon>
        <taxon>Tetrahymenina</taxon>
        <taxon>Tetrahymenidae</taxon>
        <taxon>Tetrahymena</taxon>
    </lineage>
</organism>
<dbReference type="PROSITE" id="PS51420">
    <property type="entry name" value="RHO"/>
    <property type="match status" value="1"/>
</dbReference>
<reference evidence="4" key="1">
    <citation type="journal article" date="2010" name="J. Eukaryot. Microbiol.">
        <title>Marked amplification and diversification of products of ras genes from rat brain, Rab GTPases, in the ciliates Tetrahymena thermophila and Paramecium tetraurelia.</title>
        <authorList>
            <person name="Saito-Nakano Y."/>
            <person name="Nakahara T."/>
            <person name="Nakano K."/>
            <person name="Nozaki T."/>
            <person name="Numata O."/>
        </authorList>
    </citation>
    <scope>NUCLEOTIDE SEQUENCE</scope>
</reference>
<dbReference type="InterPro" id="IPR005225">
    <property type="entry name" value="Small_GTP-bd"/>
</dbReference>
<dbReference type="SMART" id="SM00175">
    <property type="entry name" value="RAB"/>
    <property type="match status" value="1"/>
</dbReference>